<evidence type="ECO:0000256" key="5">
    <source>
        <dbReference type="ARBA" id="ARBA00023136"/>
    </source>
</evidence>
<evidence type="ECO:0000256" key="6">
    <source>
        <dbReference type="SAM" id="Phobius"/>
    </source>
</evidence>
<dbReference type="GO" id="GO:0004521">
    <property type="term" value="F:RNA endonuclease activity"/>
    <property type="evidence" value="ECO:0007669"/>
    <property type="project" value="InterPro"/>
</dbReference>
<dbReference type="Proteomes" id="UP000475862">
    <property type="component" value="Unassembled WGS sequence"/>
</dbReference>
<comment type="caution">
    <text evidence="7">The sequence shown here is derived from an EMBL/GenBank/DDBJ whole genome shotgun (WGS) entry which is preliminary data.</text>
</comment>
<comment type="subcellular location">
    <subcellularLocation>
        <location evidence="1">Membrane</location>
        <topology evidence="1">Multi-pass membrane protein</topology>
    </subcellularLocation>
</comment>
<dbReference type="InterPro" id="IPR026770">
    <property type="entry name" value="RNase_K"/>
</dbReference>
<dbReference type="AlphaFoldDB" id="A0A6G0TWD5"/>
<protein>
    <submittedName>
        <fullName evidence="7">Uncharacterized protein</fullName>
    </submittedName>
</protein>
<gene>
    <name evidence="7" type="ORF">AGLY_004999</name>
</gene>
<evidence type="ECO:0000256" key="3">
    <source>
        <dbReference type="ARBA" id="ARBA00022692"/>
    </source>
</evidence>
<evidence type="ECO:0000256" key="1">
    <source>
        <dbReference type="ARBA" id="ARBA00004141"/>
    </source>
</evidence>
<name>A0A6G0TWD5_APHGL</name>
<dbReference type="EMBL" id="VYZN01000014">
    <property type="protein sequence ID" value="KAE9539747.1"/>
    <property type="molecule type" value="Genomic_DNA"/>
</dbReference>
<keyword evidence="4 6" id="KW-1133">Transmembrane helix</keyword>
<reference evidence="7 8" key="1">
    <citation type="submission" date="2019-08" db="EMBL/GenBank/DDBJ databases">
        <title>The genome of the soybean aphid Biotype 1, its phylome, world population structure and adaptation to the North American continent.</title>
        <authorList>
            <person name="Giordano R."/>
            <person name="Donthu R.K."/>
            <person name="Hernandez A.G."/>
            <person name="Wright C.L."/>
            <person name="Zimin A.V."/>
        </authorList>
    </citation>
    <scope>NUCLEOTIDE SEQUENCE [LARGE SCALE GENOMIC DNA]</scope>
    <source>
        <tissue evidence="7">Whole aphids</tissue>
    </source>
</reference>
<evidence type="ECO:0000313" key="7">
    <source>
        <dbReference type="EMBL" id="KAE9539747.1"/>
    </source>
</evidence>
<feature type="transmembrane region" description="Helical" evidence="6">
    <location>
        <begin position="142"/>
        <end position="160"/>
    </location>
</feature>
<proteinExistence type="inferred from homology"/>
<organism evidence="7 8">
    <name type="scientific">Aphis glycines</name>
    <name type="common">Soybean aphid</name>
    <dbReference type="NCBI Taxonomy" id="307491"/>
    <lineage>
        <taxon>Eukaryota</taxon>
        <taxon>Metazoa</taxon>
        <taxon>Ecdysozoa</taxon>
        <taxon>Arthropoda</taxon>
        <taxon>Hexapoda</taxon>
        <taxon>Insecta</taxon>
        <taxon>Pterygota</taxon>
        <taxon>Neoptera</taxon>
        <taxon>Paraneoptera</taxon>
        <taxon>Hemiptera</taxon>
        <taxon>Sternorrhyncha</taxon>
        <taxon>Aphidomorpha</taxon>
        <taxon>Aphidoidea</taxon>
        <taxon>Aphididae</taxon>
        <taxon>Aphidini</taxon>
        <taxon>Aphis</taxon>
        <taxon>Aphis</taxon>
    </lineage>
</organism>
<evidence type="ECO:0000313" key="8">
    <source>
        <dbReference type="Proteomes" id="UP000475862"/>
    </source>
</evidence>
<keyword evidence="8" id="KW-1185">Reference proteome</keyword>
<dbReference type="PANTHER" id="PTHR31733">
    <property type="entry name" value="RIBONUCLEASE KAPPA"/>
    <property type="match status" value="1"/>
</dbReference>
<dbReference type="GO" id="GO:0016020">
    <property type="term" value="C:membrane"/>
    <property type="evidence" value="ECO:0007669"/>
    <property type="project" value="UniProtKB-SubCell"/>
</dbReference>
<evidence type="ECO:0000256" key="2">
    <source>
        <dbReference type="ARBA" id="ARBA00008458"/>
    </source>
</evidence>
<accession>A0A6G0TWD5</accession>
<keyword evidence="3 6" id="KW-0812">Transmembrane</keyword>
<dbReference type="OrthoDB" id="67317at2759"/>
<evidence type="ECO:0000256" key="4">
    <source>
        <dbReference type="ARBA" id="ARBA00022989"/>
    </source>
</evidence>
<sequence length="235" mass="27714">MKILRMSPCLIISRKNDLWERLPMNLIVRLTVFMYSTAGETVESYLDFSIVLYILPSNFNLIKNLTLKPNAMKFCGPKLSLCGIIISIWGIIQLVLMGFFYYIRSVALIEDLNIPEEHKFTDQQDFYSYADKMYSLNAYNCWIAACLYIFTLVVSGHQFYMNNRNTMSLFFCFHFFFQLPPRSHLSYSTLLTDCKIIIGFSHCHIVKKCLSRFEFEYMRIQLLNIQNSNFMRIAF</sequence>
<feature type="transmembrane region" description="Helical" evidence="6">
    <location>
        <begin position="79"/>
        <end position="103"/>
    </location>
</feature>
<comment type="similarity">
    <text evidence="2">Belongs to the RNase K family.</text>
</comment>
<keyword evidence="5 6" id="KW-0472">Membrane</keyword>